<feature type="compositionally biased region" description="Polar residues" evidence="1">
    <location>
        <begin position="192"/>
        <end position="215"/>
    </location>
</feature>
<protein>
    <submittedName>
        <fullName evidence="2">Uncharacterized protein</fullName>
    </submittedName>
</protein>
<sequence length="369" mass="40614">MSTSPQLNKVFENSLEPAPTPDNQVVRSGTSQVQAEISGGLESRITMQADLATSPPLSSVPPSPNLDGSRLIEDAANELPGTPKNHLVVGRKPRPFVRENGAVNFPDAGVHEPFDVDTLWSASTWLAKVPKPELIYLLQSVGEYKDGMAKWTGRNLSQYMVIVREKRAKAKALNSTAAPKKEDAAIKHKTSFHQQNPDSDEMTLTNASQDATTTAIPKKRKQQSRPKPNILPTISTNLARAHLYSIKQQAIIDTRRLPPIHDDFPMTPNPYTSDSAPPARDTILRDEKDNVIFSYEAQIAVRRILEFRSALRAIATEGLEGSYFRDTQGKFQAACKGLAGEVAGWLAMEEDGVLPADAAVDMVEEYFRI</sequence>
<name>A0A6A5QZ38_AMPQU</name>
<evidence type="ECO:0000313" key="3">
    <source>
        <dbReference type="Proteomes" id="UP000800096"/>
    </source>
</evidence>
<feature type="region of interest" description="Disordered" evidence="1">
    <location>
        <begin position="174"/>
        <end position="231"/>
    </location>
</feature>
<feature type="region of interest" description="Disordered" evidence="1">
    <location>
        <begin position="1"/>
        <end position="39"/>
    </location>
</feature>
<reference evidence="2" key="1">
    <citation type="journal article" date="2020" name="Stud. Mycol.">
        <title>101 Dothideomycetes genomes: a test case for predicting lifestyles and emergence of pathogens.</title>
        <authorList>
            <person name="Haridas S."/>
            <person name="Albert R."/>
            <person name="Binder M."/>
            <person name="Bloem J."/>
            <person name="Labutti K."/>
            <person name="Salamov A."/>
            <person name="Andreopoulos B."/>
            <person name="Baker S."/>
            <person name="Barry K."/>
            <person name="Bills G."/>
            <person name="Bluhm B."/>
            <person name="Cannon C."/>
            <person name="Castanera R."/>
            <person name="Culley D."/>
            <person name="Daum C."/>
            <person name="Ezra D."/>
            <person name="Gonzalez J."/>
            <person name="Henrissat B."/>
            <person name="Kuo A."/>
            <person name="Liang C."/>
            <person name="Lipzen A."/>
            <person name="Lutzoni F."/>
            <person name="Magnuson J."/>
            <person name="Mondo S."/>
            <person name="Nolan M."/>
            <person name="Ohm R."/>
            <person name="Pangilinan J."/>
            <person name="Park H.-J."/>
            <person name="Ramirez L."/>
            <person name="Alfaro M."/>
            <person name="Sun H."/>
            <person name="Tritt A."/>
            <person name="Yoshinaga Y."/>
            <person name="Zwiers L.-H."/>
            <person name="Turgeon B."/>
            <person name="Goodwin S."/>
            <person name="Spatafora J."/>
            <person name="Crous P."/>
            <person name="Grigoriev I."/>
        </authorList>
    </citation>
    <scope>NUCLEOTIDE SEQUENCE</scope>
    <source>
        <strain evidence="2">HMLAC05119</strain>
    </source>
</reference>
<organism evidence="2 3">
    <name type="scientific">Ampelomyces quisqualis</name>
    <name type="common">Powdery mildew agent</name>
    <dbReference type="NCBI Taxonomy" id="50730"/>
    <lineage>
        <taxon>Eukaryota</taxon>
        <taxon>Fungi</taxon>
        <taxon>Dikarya</taxon>
        <taxon>Ascomycota</taxon>
        <taxon>Pezizomycotina</taxon>
        <taxon>Dothideomycetes</taxon>
        <taxon>Pleosporomycetidae</taxon>
        <taxon>Pleosporales</taxon>
        <taxon>Pleosporineae</taxon>
        <taxon>Phaeosphaeriaceae</taxon>
        <taxon>Ampelomyces</taxon>
    </lineage>
</organism>
<dbReference type="EMBL" id="ML979133">
    <property type="protein sequence ID" value="KAF1919934.1"/>
    <property type="molecule type" value="Genomic_DNA"/>
</dbReference>
<keyword evidence="3" id="KW-1185">Reference proteome</keyword>
<feature type="compositionally biased region" description="Polar residues" evidence="1">
    <location>
        <begin position="21"/>
        <end position="35"/>
    </location>
</feature>
<dbReference type="AlphaFoldDB" id="A0A6A5QZ38"/>
<evidence type="ECO:0000313" key="2">
    <source>
        <dbReference type="EMBL" id="KAF1919934.1"/>
    </source>
</evidence>
<evidence type="ECO:0000256" key="1">
    <source>
        <dbReference type="SAM" id="MobiDB-lite"/>
    </source>
</evidence>
<gene>
    <name evidence="2" type="ORF">BDU57DRAFT_536870</name>
</gene>
<proteinExistence type="predicted"/>
<dbReference type="Proteomes" id="UP000800096">
    <property type="component" value="Unassembled WGS sequence"/>
</dbReference>
<accession>A0A6A5QZ38</accession>